<dbReference type="HOGENOM" id="CLU_207250_0_0_4"/>
<dbReference type="PATRIC" id="fig|762967.3.peg.985"/>
<accession>H3KET4</accession>
<dbReference type="AlphaFoldDB" id="H3KET4"/>
<dbReference type="OrthoDB" id="9156269at2"/>
<name>H3KET4_9BURK</name>
<comment type="caution">
    <text evidence="1">The sequence shown here is derived from an EMBL/GenBank/DDBJ whole genome shotgun (WGS) entry which is preliminary data.</text>
</comment>
<dbReference type="EMBL" id="AFBQ01000172">
    <property type="protein sequence ID" value="EHY31377.1"/>
    <property type="molecule type" value="Genomic_DNA"/>
</dbReference>
<dbReference type="Proteomes" id="UP000004956">
    <property type="component" value="Unassembled WGS sequence"/>
</dbReference>
<proteinExistence type="predicted"/>
<evidence type="ECO:0000313" key="1">
    <source>
        <dbReference type="EMBL" id="EHY31377.1"/>
    </source>
</evidence>
<reference evidence="1 2" key="1">
    <citation type="submission" date="2011-11" db="EMBL/GenBank/DDBJ databases">
        <authorList>
            <person name="Weinstock G."/>
            <person name="Sodergren E."/>
            <person name="Clifton S."/>
            <person name="Fulton L."/>
            <person name="Fulton B."/>
            <person name="Courtney L."/>
            <person name="Fronick C."/>
            <person name="Harrison M."/>
            <person name="Strong C."/>
            <person name="Farmer C."/>
            <person name="Delahaunty K."/>
            <person name="Markovic C."/>
            <person name="Hall O."/>
            <person name="Minx P."/>
            <person name="Tomlinson C."/>
            <person name="Mitreva M."/>
            <person name="Hou S."/>
            <person name="Chen J."/>
            <person name="Wollam A."/>
            <person name="Pepin K.H."/>
            <person name="Johnson M."/>
            <person name="Bhonagiri V."/>
            <person name="Zhang X."/>
            <person name="Suruliraj S."/>
            <person name="Warren W."/>
            <person name="Chinwalla A."/>
            <person name="Mardis E.R."/>
            <person name="Wilson R.K."/>
        </authorList>
    </citation>
    <scope>NUCLEOTIDE SEQUENCE [LARGE SCALE GENOMIC DNA]</scope>
    <source>
        <strain evidence="1 2">YIT 11816</strain>
    </source>
</reference>
<protein>
    <recommendedName>
        <fullName evidence="3">RHS repeat-associated core domain protein</fullName>
    </recommendedName>
</protein>
<dbReference type="RefSeq" id="WP_008542124.1">
    <property type="nucleotide sequence ID" value="NZ_JH604953.1"/>
</dbReference>
<evidence type="ECO:0000313" key="2">
    <source>
        <dbReference type="Proteomes" id="UP000004956"/>
    </source>
</evidence>
<sequence length="61" mass="6732">MSIGSAMERGSAVYVYDEKGHLLFSKPGKLIGYTASTVSIQRVKTIYTYDPRGRQVFAKSA</sequence>
<keyword evidence="2" id="KW-1185">Reference proteome</keyword>
<gene>
    <name evidence="1" type="ORF">HMPREF9440_01249</name>
</gene>
<organism evidence="1 2">
    <name type="scientific">Sutterella parvirubra YIT 11816</name>
    <dbReference type="NCBI Taxonomy" id="762967"/>
    <lineage>
        <taxon>Bacteria</taxon>
        <taxon>Pseudomonadati</taxon>
        <taxon>Pseudomonadota</taxon>
        <taxon>Betaproteobacteria</taxon>
        <taxon>Burkholderiales</taxon>
        <taxon>Sutterellaceae</taxon>
        <taxon>Sutterella</taxon>
    </lineage>
</organism>
<evidence type="ECO:0008006" key="3">
    <source>
        <dbReference type="Google" id="ProtNLM"/>
    </source>
</evidence>